<name>A0AAV4ULL7_9ARAC</name>
<gene>
    <name evidence="1" type="ORF">CDAR_227241</name>
</gene>
<protein>
    <submittedName>
        <fullName evidence="1">Uncharacterized protein</fullName>
    </submittedName>
</protein>
<dbReference type="AlphaFoldDB" id="A0AAV4ULL7"/>
<sequence>MATAIVQTQEARLLHQNMRIISKIGVSPFAWRTLDYFSVPISLLRIFFRNDDCQDTALSLRRVGQHSSPISPTLQYSLSNERNSPSLPTSQKLFHSVQTFTRSRRRFPQILVLMATTIVQTQEARLLHQKMRIIYKIGVPSFAWRTLDYFSVPIALLRIFFRNDDCQDTALSLRRVVIRDVGFPRLEGEHFYSSSLSAT</sequence>
<comment type="caution">
    <text evidence="1">The sequence shown here is derived from an EMBL/GenBank/DDBJ whole genome shotgun (WGS) entry which is preliminary data.</text>
</comment>
<dbReference type="EMBL" id="BPLQ01011543">
    <property type="protein sequence ID" value="GIY58766.1"/>
    <property type="molecule type" value="Genomic_DNA"/>
</dbReference>
<reference evidence="1 2" key="1">
    <citation type="submission" date="2021-06" db="EMBL/GenBank/DDBJ databases">
        <title>Caerostris darwini draft genome.</title>
        <authorList>
            <person name="Kono N."/>
            <person name="Arakawa K."/>
        </authorList>
    </citation>
    <scope>NUCLEOTIDE SEQUENCE [LARGE SCALE GENOMIC DNA]</scope>
</reference>
<evidence type="ECO:0000313" key="2">
    <source>
        <dbReference type="Proteomes" id="UP001054837"/>
    </source>
</evidence>
<organism evidence="1 2">
    <name type="scientific">Caerostris darwini</name>
    <dbReference type="NCBI Taxonomy" id="1538125"/>
    <lineage>
        <taxon>Eukaryota</taxon>
        <taxon>Metazoa</taxon>
        <taxon>Ecdysozoa</taxon>
        <taxon>Arthropoda</taxon>
        <taxon>Chelicerata</taxon>
        <taxon>Arachnida</taxon>
        <taxon>Araneae</taxon>
        <taxon>Araneomorphae</taxon>
        <taxon>Entelegynae</taxon>
        <taxon>Araneoidea</taxon>
        <taxon>Araneidae</taxon>
        <taxon>Caerostris</taxon>
    </lineage>
</organism>
<proteinExistence type="predicted"/>
<accession>A0AAV4ULL7</accession>
<dbReference type="Proteomes" id="UP001054837">
    <property type="component" value="Unassembled WGS sequence"/>
</dbReference>
<evidence type="ECO:0000313" key="1">
    <source>
        <dbReference type="EMBL" id="GIY58766.1"/>
    </source>
</evidence>
<keyword evidence="2" id="KW-1185">Reference proteome</keyword>